<reference evidence="6" key="1">
    <citation type="journal article" date="2023" name="Int. J. Syst. Evol. Microbiol.">
        <title>Collibacillus ludicampi gen. nov., sp. nov., a new soil bacterium of the family Alicyclobacillaceae.</title>
        <authorList>
            <person name="Jojima T."/>
            <person name="Ioku Y."/>
            <person name="Fukuta Y."/>
            <person name="Shirasaka N."/>
            <person name="Matsumura Y."/>
            <person name="Mori M."/>
        </authorList>
    </citation>
    <scope>NUCLEOTIDE SEQUENCE</scope>
    <source>
        <strain evidence="6">TP075</strain>
    </source>
</reference>
<dbReference type="EC" id="3.1.1.61" evidence="2"/>
<comment type="caution">
    <text evidence="4">Lacks conserved residue(s) required for the propagation of feature annotation.</text>
</comment>
<comment type="caution">
    <text evidence="6">The sequence shown here is derived from an EMBL/GenBank/DDBJ whole genome shotgun (WGS) entry which is preliminary data.</text>
</comment>
<dbReference type="Proteomes" id="UP001057291">
    <property type="component" value="Unassembled WGS sequence"/>
</dbReference>
<keyword evidence="7" id="KW-1185">Reference proteome</keyword>
<dbReference type="PROSITE" id="PS50122">
    <property type="entry name" value="CHEB"/>
    <property type="match status" value="1"/>
</dbReference>
<dbReference type="AlphaFoldDB" id="A0AAV4LJ74"/>
<gene>
    <name evidence="6" type="ORF">DNHGIG_33690</name>
</gene>
<evidence type="ECO:0000256" key="2">
    <source>
        <dbReference type="ARBA" id="ARBA00039140"/>
    </source>
</evidence>
<dbReference type="PANTHER" id="PTHR42872">
    <property type="entry name" value="PROTEIN-GLUTAMATE METHYLESTERASE/PROTEIN-GLUTAMINE GLUTAMINASE"/>
    <property type="match status" value="1"/>
</dbReference>
<dbReference type="CDD" id="cd16432">
    <property type="entry name" value="CheB_Rec"/>
    <property type="match status" value="1"/>
</dbReference>
<evidence type="ECO:0000256" key="3">
    <source>
        <dbReference type="ARBA" id="ARBA00048267"/>
    </source>
</evidence>
<dbReference type="GO" id="GO:0000156">
    <property type="term" value="F:phosphorelay response regulator activity"/>
    <property type="evidence" value="ECO:0007669"/>
    <property type="project" value="InterPro"/>
</dbReference>
<feature type="domain" description="CheB-type methylesterase" evidence="5">
    <location>
        <begin position="1"/>
        <end position="176"/>
    </location>
</feature>
<evidence type="ECO:0000256" key="4">
    <source>
        <dbReference type="PROSITE-ProRule" id="PRU00050"/>
    </source>
</evidence>
<dbReference type="Gene3D" id="3.40.50.180">
    <property type="entry name" value="Methylesterase CheB, C-terminal domain"/>
    <property type="match status" value="1"/>
</dbReference>
<dbReference type="SUPFAM" id="SSF52738">
    <property type="entry name" value="Methylesterase CheB, C-terminal domain"/>
    <property type="match status" value="1"/>
</dbReference>
<dbReference type="GO" id="GO:0005737">
    <property type="term" value="C:cytoplasm"/>
    <property type="evidence" value="ECO:0007669"/>
    <property type="project" value="InterPro"/>
</dbReference>
<dbReference type="EMBL" id="BOQE01000001">
    <property type="protein sequence ID" value="GIM47820.1"/>
    <property type="molecule type" value="Genomic_DNA"/>
</dbReference>
<organism evidence="6 7">
    <name type="scientific">Collibacillus ludicampi</name>
    <dbReference type="NCBI Taxonomy" id="2771369"/>
    <lineage>
        <taxon>Bacteria</taxon>
        <taxon>Bacillati</taxon>
        <taxon>Bacillota</taxon>
        <taxon>Bacilli</taxon>
        <taxon>Bacillales</taxon>
        <taxon>Alicyclobacillaceae</taxon>
        <taxon>Collibacillus</taxon>
    </lineage>
</organism>
<dbReference type="InterPro" id="IPR035909">
    <property type="entry name" value="CheB_C"/>
</dbReference>
<dbReference type="GO" id="GO:0008984">
    <property type="term" value="F:protein-glutamate methylesterase activity"/>
    <property type="evidence" value="ECO:0007669"/>
    <property type="project" value="UniProtKB-EC"/>
</dbReference>
<dbReference type="Pfam" id="PF01339">
    <property type="entry name" value="CheB_methylest"/>
    <property type="match status" value="1"/>
</dbReference>
<evidence type="ECO:0000313" key="6">
    <source>
        <dbReference type="EMBL" id="GIM47820.1"/>
    </source>
</evidence>
<comment type="catalytic activity">
    <reaction evidence="3">
        <text>[protein]-L-glutamate 5-O-methyl ester + H2O = L-glutamyl-[protein] + methanol + H(+)</text>
        <dbReference type="Rhea" id="RHEA:23236"/>
        <dbReference type="Rhea" id="RHEA-COMP:10208"/>
        <dbReference type="Rhea" id="RHEA-COMP:10311"/>
        <dbReference type="ChEBI" id="CHEBI:15377"/>
        <dbReference type="ChEBI" id="CHEBI:15378"/>
        <dbReference type="ChEBI" id="CHEBI:17790"/>
        <dbReference type="ChEBI" id="CHEBI:29973"/>
        <dbReference type="ChEBI" id="CHEBI:82795"/>
        <dbReference type="EC" id="3.1.1.61"/>
    </reaction>
</comment>
<evidence type="ECO:0000313" key="7">
    <source>
        <dbReference type="Proteomes" id="UP001057291"/>
    </source>
</evidence>
<evidence type="ECO:0000259" key="5">
    <source>
        <dbReference type="PROSITE" id="PS50122"/>
    </source>
</evidence>
<dbReference type="InterPro" id="IPR000673">
    <property type="entry name" value="Sig_transdc_resp-reg_Me-estase"/>
</dbReference>
<dbReference type="GO" id="GO:0006935">
    <property type="term" value="P:chemotaxis"/>
    <property type="evidence" value="ECO:0007669"/>
    <property type="project" value="InterPro"/>
</dbReference>
<sequence>MQTLLSHFSPDVPASIVVVQHMPPRFTKSLAKRLDGLCSLHVTEAEDGQPLQNGSVYIAPGDFHMRVVSSPKGGFQISLRKDPPYGGHRPSVDVLFHSLVVLPSPPRLFGVLLTGMGRDGAEGLAAIKASGGTTIAEAEESCIVFGMPKAAIEKGCVDWVLPVDQIAERLKELIEW</sequence>
<evidence type="ECO:0000256" key="1">
    <source>
        <dbReference type="ARBA" id="ARBA00022801"/>
    </source>
</evidence>
<name>A0AAV4LJ74_9BACL</name>
<proteinExistence type="predicted"/>
<keyword evidence="1" id="KW-0378">Hydrolase</keyword>
<protein>
    <recommendedName>
        <fullName evidence="2">protein-glutamate methylesterase</fullName>
        <ecNumber evidence="2">3.1.1.61</ecNumber>
    </recommendedName>
</protein>
<dbReference type="PANTHER" id="PTHR42872:SF6">
    <property type="entry name" value="PROTEIN-GLUTAMATE METHYLESTERASE_PROTEIN-GLUTAMINE GLUTAMINASE"/>
    <property type="match status" value="1"/>
</dbReference>
<accession>A0AAV4LJ74</accession>